<proteinExistence type="predicted"/>
<dbReference type="SUPFAM" id="SSF69304">
    <property type="entry name" value="Tricorn protease N-terminal domain"/>
    <property type="match status" value="1"/>
</dbReference>
<dbReference type="AlphaFoldDB" id="A0A226Q2H2"/>
<dbReference type="EMBL" id="NEWK01000002">
    <property type="protein sequence ID" value="OXB85789.1"/>
    <property type="molecule type" value="Genomic_DNA"/>
</dbReference>
<gene>
    <name evidence="1" type="ORF">B9L19_09200</name>
</gene>
<evidence type="ECO:0000313" key="2">
    <source>
        <dbReference type="Proteomes" id="UP000198378"/>
    </source>
</evidence>
<keyword evidence="2" id="KW-1185">Reference proteome</keyword>
<dbReference type="RefSeq" id="WP_047753070.1">
    <property type="nucleotide sequence ID" value="NZ_CP018058.1"/>
</dbReference>
<name>A0A226Q2H2_9BACL</name>
<dbReference type="KEGG" id="gtm:GT3921_10290"/>
<sequence>MAYSKLKWIIAILLLLSLSFMFYNYKGRAAKENVLVEKLLIPVYKKNGKSSMWEFLPNKKTERLLLKNREVMIFGDISINEKWLAYADAIGTGPWELFVKDLKKEKIYQLTNNDQAGEIDIEILNEQPLKIGVSRVGLSSPKPRIWIFDIDHKKAKMVHPINDDLVFDKIEAIDQNHILAVAYSSKDEEKMFENPSTVDAIKHTIYMIDLKTEKYKKVTEFKAGSVQSISYVPGKNVIVFGASHMYLNSVSRRGETGIYKFDLDYRVIKPLLTESMLKKMNDTPVEQFGYPIAGYLSGNETKLWFSGIPKHARKLIFGEGIEAYPNAVFEYDLHKQKVRKIFEKKNTFITKMSISYGI</sequence>
<dbReference type="InterPro" id="IPR015943">
    <property type="entry name" value="WD40/YVTN_repeat-like_dom_sf"/>
</dbReference>
<evidence type="ECO:0000313" key="1">
    <source>
        <dbReference type="EMBL" id="OXB85789.1"/>
    </source>
</evidence>
<dbReference type="Gene3D" id="2.130.10.10">
    <property type="entry name" value="YVTN repeat-like/Quinoprotein amine dehydrogenase"/>
    <property type="match status" value="1"/>
</dbReference>
<protein>
    <submittedName>
        <fullName evidence="1">Uncharacterized protein</fullName>
    </submittedName>
</protein>
<dbReference type="Proteomes" id="UP000198378">
    <property type="component" value="Unassembled WGS sequence"/>
</dbReference>
<comment type="caution">
    <text evidence="1">The sequence shown here is derived from an EMBL/GenBank/DDBJ whole genome shotgun (WGS) entry which is preliminary data.</text>
</comment>
<organism evidence="1 2">
    <name type="scientific">Geobacillus thermocatenulatus</name>
    <dbReference type="NCBI Taxonomy" id="33938"/>
    <lineage>
        <taxon>Bacteria</taxon>
        <taxon>Bacillati</taxon>
        <taxon>Bacillota</taxon>
        <taxon>Bacilli</taxon>
        <taxon>Bacillales</taxon>
        <taxon>Anoxybacillaceae</taxon>
        <taxon>Geobacillus</taxon>
        <taxon>Geobacillus thermoleovorans group</taxon>
    </lineage>
</organism>
<reference evidence="1 2" key="1">
    <citation type="submission" date="2017-05" db="EMBL/GenBank/DDBJ databases">
        <title>The genome sequence of Geobacillus thermocatenulatus DSM 730.</title>
        <authorList>
            <person name="Ramaloko W.T."/>
            <person name="Koen N."/>
            <person name="Polliack S."/>
            <person name="Aliyu H."/>
            <person name="Lebre P."/>
            <person name="Mohr T."/>
            <person name="Oswald F."/>
            <person name="Zwick M."/>
            <person name="Neumann A."/>
            <person name="Syldatk C."/>
            <person name="Cowan D."/>
            <person name="De Maayer P."/>
        </authorList>
    </citation>
    <scope>NUCLEOTIDE SEQUENCE [LARGE SCALE GENOMIC DNA]</scope>
    <source>
        <strain evidence="1 2">BGSC 93A1</strain>
    </source>
</reference>
<accession>A0A226Q2H2</accession>